<reference evidence="2" key="1">
    <citation type="submission" date="2017-02" db="EMBL/GenBank/DDBJ databases">
        <authorList>
            <person name="Varghese N."/>
            <person name="Submissions S."/>
        </authorList>
    </citation>
    <scope>NUCLEOTIDE SEQUENCE [LARGE SCALE GENOMIC DNA]</scope>
    <source>
        <strain evidence="2">R11H</strain>
    </source>
</reference>
<accession>A0A1T5GQI8</accession>
<dbReference type="AlphaFoldDB" id="A0A1T5GQI8"/>
<gene>
    <name evidence="1" type="ORF">SAMN06295937_10963</name>
</gene>
<dbReference type="Proteomes" id="UP000190044">
    <property type="component" value="Unassembled WGS sequence"/>
</dbReference>
<dbReference type="EMBL" id="FUYP01000096">
    <property type="protein sequence ID" value="SKC10712.1"/>
    <property type="molecule type" value="Genomic_DNA"/>
</dbReference>
<sequence>MFGFTARGQPPLNRALADAGQTGDVRYGMALRAKAADFFPSLATR</sequence>
<name>A0A1T5GQI8_9SPHN</name>
<organism evidence="1 2">
    <name type="scientific">Sphingopyxis flava</name>
    <dbReference type="NCBI Taxonomy" id="1507287"/>
    <lineage>
        <taxon>Bacteria</taxon>
        <taxon>Pseudomonadati</taxon>
        <taxon>Pseudomonadota</taxon>
        <taxon>Alphaproteobacteria</taxon>
        <taxon>Sphingomonadales</taxon>
        <taxon>Sphingomonadaceae</taxon>
        <taxon>Sphingopyxis</taxon>
    </lineage>
</organism>
<evidence type="ECO:0000313" key="1">
    <source>
        <dbReference type="EMBL" id="SKC10712.1"/>
    </source>
</evidence>
<keyword evidence="2" id="KW-1185">Reference proteome</keyword>
<protein>
    <submittedName>
        <fullName evidence="1">Uncharacterized protein</fullName>
    </submittedName>
</protein>
<proteinExistence type="predicted"/>
<evidence type="ECO:0000313" key="2">
    <source>
        <dbReference type="Proteomes" id="UP000190044"/>
    </source>
</evidence>